<evidence type="ECO:0000256" key="2">
    <source>
        <dbReference type="SAM" id="MobiDB-lite"/>
    </source>
</evidence>
<organism evidence="4">
    <name type="scientific">Eremomyces bilateralis CBS 781.70</name>
    <dbReference type="NCBI Taxonomy" id="1392243"/>
    <lineage>
        <taxon>Eukaryota</taxon>
        <taxon>Fungi</taxon>
        <taxon>Dikarya</taxon>
        <taxon>Ascomycota</taxon>
        <taxon>Pezizomycotina</taxon>
        <taxon>Dothideomycetes</taxon>
        <taxon>Dothideomycetes incertae sedis</taxon>
        <taxon>Eremomycetales</taxon>
        <taxon>Eremomycetaceae</taxon>
        <taxon>Eremomyces</taxon>
    </lineage>
</organism>
<dbReference type="GeneID" id="54421476"/>
<feature type="domain" description="Inner kinetochore subunit AME1" evidence="3">
    <location>
        <begin position="506"/>
        <end position="691"/>
    </location>
</feature>
<feature type="compositionally biased region" description="Pro residues" evidence="2">
    <location>
        <begin position="34"/>
        <end position="48"/>
    </location>
</feature>
<protein>
    <recommendedName>
        <fullName evidence="3">Inner kinetochore subunit AME1 domain-containing protein</fullName>
    </recommendedName>
</protein>
<feature type="compositionally biased region" description="Basic and acidic residues" evidence="2">
    <location>
        <begin position="128"/>
        <end position="145"/>
    </location>
</feature>
<feature type="compositionally biased region" description="Basic and acidic residues" evidence="2">
    <location>
        <begin position="250"/>
        <end position="260"/>
    </location>
</feature>
<sequence length="702" mass="77180">MAPNDRQERRLLRQRGAGTREIKNADFGFSFGPSIPPREAPTPAPLNPKPSSRKTPRNRGSGVSKKTPASTKTRSARKTPATSTKSTSTKNAGWSAQAEGDSEVSGGFAPVQEEPEVVVSASEGNRALSDHNDTDPLVAEEREQRTPNVRTQQKIPVQHTPEQTLGQNGQVQQEDEGPKTLGNKRTLRSAKAKSTGKKYHVVPSKPLPAASNGRLSMSSLNLGKTRASMGGSIVPSANIGTPLKTKSFLKGKENVTESEHAPPSVERGRRRTRLPLEDLEEAILNSPKSTEPIAALGSASPHRQPDKHHESTVDDASIERHIDKMLGTPVHNQRMEREGLAAEITRNPITTSPLFVTPKPRTPSLHPSSRITAEMEPDRPEATIIDDASTGDELDEDVLTRRRNPPQRQLLHAALEDSIAPSPAMSAMTTFTDPSYEPETHYIPRKRRSDELPAELALTKRQRITIQVELQPPSREPSPDPVAIPSGTSIPITTHRLANPPPSHPTSTAVTAPEVLAQVTSELTHRLLATHLAIQQPPTGPAAHARKSNILRAFDSTLQTTLFELAETAYASDVLESRLRRARADLALRREELMTVRRERDNAALRMDEVRARFSRAEKETVRRRDLVRRWERVGFALDQVQDGVKETGQDESHMNERLSLQLQDVAMRVCGKEDDGLLGKLKEFNGLLERAAEVIEGTAVT</sequence>
<reference evidence="6" key="2">
    <citation type="submission" date="2020-04" db="EMBL/GenBank/DDBJ databases">
        <authorList>
            <consortium name="NCBI Genome Project"/>
        </authorList>
    </citation>
    <scope>NUCLEOTIDE SEQUENCE</scope>
    <source>
        <strain evidence="6">CBS 781.70</strain>
    </source>
</reference>
<evidence type="ECO:0000259" key="3">
    <source>
        <dbReference type="Pfam" id="PF20994"/>
    </source>
</evidence>
<dbReference type="Pfam" id="PF20994">
    <property type="entry name" value="CENPU"/>
    <property type="match status" value="1"/>
</dbReference>
<name>A0A6G1GG07_9PEZI</name>
<dbReference type="OrthoDB" id="5377952at2759"/>
<keyword evidence="5" id="KW-1185">Reference proteome</keyword>
<dbReference type="RefSeq" id="XP_033538658.1">
    <property type="nucleotide sequence ID" value="XM_033680906.1"/>
</dbReference>
<gene>
    <name evidence="4 6" type="ORF">P152DRAFT_469521</name>
</gene>
<evidence type="ECO:0000313" key="6">
    <source>
        <dbReference type="RefSeq" id="XP_033538658.1"/>
    </source>
</evidence>
<dbReference type="InterPro" id="IPR048743">
    <property type="entry name" value="AME1"/>
</dbReference>
<reference evidence="4 6" key="1">
    <citation type="submission" date="2020-01" db="EMBL/GenBank/DDBJ databases">
        <authorList>
            <consortium name="DOE Joint Genome Institute"/>
            <person name="Haridas S."/>
            <person name="Albert R."/>
            <person name="Binder M."/>
            <person name="Bloem J."/>
            <person name="Labutti K."/>
            <person name="Salamov A."/>
            <person name="Andreopoulos B."/>
            <person name="Baker S.E."/>
            <person name="Barry K."/>
            <person name="Bills G."/>
            <person name="Bluhm B.H."/>
            <person name="Cannon C."/>
            <person name="Castanera R."/>
            <person name="Culley D.E."/>
            <person name="Daum C."/>
            <person name="Ezra D."/>
            <person name="Gonzalez J.B."/>
            <person name="Henrissat B."/>
            <person name="Kuo A."/>
            <person name="Liang C."/>
            <person name="Lipzen A."/>
            <person name="Lutzoni F."/>
            <person name="Magnuson J."/>
            <person name="Mondo S."/>
            <person name="Nolan M."/>
            <person name="Ohm R."/>
            <person name="Pangilinan J."/>
            <person name="Park H.-J."/>
            <person name="Ramirez L."/>
            <person name="Alfaro M."/>
            <person name="Sun H."/>
            <person name="Tritt A."/>
            <person name="Yoshinaga Y."/>
            <person name="Zwiers L.-H."/>
            <person name="Turgeon B.G."/>
            <person name="Goodwin S.B."/>
            <person name="Spatafora J.W."/>
            <person name="Crous P.W."/>
            <person name="Grigoriev I.V."/>
        </authorList>
    </citation>
    <scope>NUCLEOTIDE SEQUENCE</scope>
    <source>
        <strain evidence="4 6">CBS 781.70</strain>
    </source>
</reference>
<feature type="compositionally biased region" description="Low complexity" evidence="2">
    <location>
        <begin position="78"/>
        <end position="92"/>
    </location>
</feature>
<reference evidence="6" key="3">
    <citation type="submission" date="2025-04" db="UniProtKB">
        <authorList>
            <consortium name="RefSeq"/>
        </authorList>
    </citation>
    <scope>IDENTIFICATION</scope>
    <source>
        <strain evidence="6">CBS 781.70</strain>
    </source>
</reference>
<evidence type="ECO:0000256" key="1">
    <source>
        <dbReference type="SAM" id="Coils"/>
    </source>
</evidence>
<feature type="region of interest" description="Disordered" evidence="2">
    <location>
        <begin position="1"/>
        <end position="213"/>
    </location>
</feature>
<dbReference type="Proteomes" id="UP000504638">
    <property type="component" value="Unplaced"/>
</dbReference>
<feature type="region of interest" description="Disordered" evidence="2">
    <location>
        <begin position="286"/>
        <end position="315"/>
    </location>
</feature>
<feature type="coiled-coil region" evidence="1">
    <location>
        <begin position="593"/>
        <end position="620"/>
    </location>
</feature>
<proteinExistence type="predicted"/>
<feature type="region of interest" description="Disordered" evidence="2">
    <location>
        <begin position="250"/>
        <end position="273"/>
    </location>
</feature>
<dbReference type="AlphaFoldDB" id="A0A6G1GG07"/>
<feature type="compositionally biased region" description="Basic and acidic residues" evidence="2">
    <location>
        <begin position="1"/>
        <end position="11"/>
    </location>
</feature>
<accession>A0A6G1GG07</accession>
<dbReference type="EMBL" id="ML975149">
    <property type="protein sequence ID" value="KAF1817027.1"/>
    <property type="molecule type" value="Genomic_DNA"/>
</dbReference>
<keyword evidence="1" id="KW-0175">Coiled coil</keyword>
<feature type="compositionally biased region" description="Polar residues" evidence="2">
    <location>
        <begin position="146"/>
        <end position="172"/>
    </location>
</feature>
<feature type="compositionally biased region" description="Basic residues" evidence="2">
    <location>
        <begin position="185"/>
        <end position="200"/>
    </location>
</feature>
<feature type="compositionally biased region" description="Basic and acidic residues" evidence="2">
    <location>
        <begin position="303"/>
        <end position="315"/>
    </location>
</feature>
<evidence type="ECO:0000313" key="4">
    <source>
        <dbReference type="EMBL" id="KAF1817027.1"/>
    </source>
</evidence>
<evidence type="ECO:0000313" key="5">
    <source>
        <dbReference type="Proteomes" id="UP000504638"/>
    </source>
</evidence>